<accession>A0ABU3Z050</accession>
<keyword evidence="2" id="KW-0812">Transmembrane</keyword>
<feature type="compositionally biased region" description="Polar residues" evidence="1">
    <location>
        <begin position="254"/>
        <end position="265"/>
    </location>
</feature>
<comment type="caution">
    <text evidence="3">The sequence shown here is derived from an EMBL/GenBank/DDBJ whole genome shotgun (WGS) entry which is preliminary data.</text>
</comment>
<organism evidence="3 4">
    <name type="scientific">Methanoculleus nereidis</name>
    <dbReference type="NCBI Taxonomy" id="2735141"/>
    <lineage>
        <taxon>Archaea</taxon>
        <taxon>Methanobacteriati</taxon>
        <taxon>Methanobacteriota</taxon>
        <taxon>Stenosarchaea group</taxon>
        <taxon>Methanomicrobia</taxon>
        <taxon>Methanomicrobiales</taxon>
        <taxon>Methanomicrobiaceae</taxon>
        <taxon>Methanoculleus</taxon>
    </lineage>
</organism>
<name>A0ABU3Z050_9EURY</name>
<feature type="transmembrane region" description="Helical" evidence="2">
    <location>
        <begin position="12"/>
        <end position="33"/>
    </location>
</feature>
<gene>
    <name evidence="3" type="ORF">HL657_03205</name>
</gene>
<dbReference type="EMBL" id="JABFFQ010000001">
    <property type="protein sequence ID" value="MDV4342195.1"/>
    <property type="molecule type" value="Genomic_DNA"/>
</dbReference>
<evidence type="ECO:0000313" key="4">
    <source>
        <dbReference type="Proteomes" id="UP001273768"/>
    </source>
</evidence>
<keyword evidence="2" id="KW-1133">Transmembrane helix</keyword>
<evidence type="ECO:0000256" key="1">
    <source>
        <dbReference type="SAM" id="MobiDB-lite"/>
    </source>
</evidence>
<sequence>MLSRERLPSHRAAFIAVMTMSIVLLVLVTPVVAATTSVTVTKYADNNYSQSVDSETFNLAELQALSSVYSNGPVYMQGPTFDPGDPWGDGGQNMINFYGHNGSRVSNITDEVGGMSDGDELKVQSSDGFPLYFGYDNVYTPNSSQGDMIVAWWDSDYGFVPHYTYGMRLFFYTPASSPGVDDSLNLTLRDMEASFDPWYRHNYTDSSGSWPSAKGLSSKYVQYLKIYPPHRYDFNTTGDTVEYAYEGGVGASPGLNNPSGTTVDTSKIADDDNDADEYNTLTLGEYAAQRFVFNVTESAGNIEKLAVTWVGTSSHDDSSADQGATTYIWKDGTGYEALTGDITSDIVNYVVNGNVTVLVKQNVTHVYEEEEDLSSRVATDYVGLVVTHHHAN</sequence>
<keyword evidence="4" id="KW-1185">Reference proteome</keyword>
<dbReference type="RefSeq" id="WP_317295377.1">
    <property type="nucleotide sequence ID" value="NZ_JABFFQ010000001.1"/>
</dbReference>
<evidence type="ECO:0000313" key="3">
    <source>
        <dbReference type="EMBL" id="MDV4342195.1"/>
    </source>
</evidence>
<protein>
    <submittedName>
        <fullName evidence="3">Uncharacterized protein</fullName>
    </submittedName>
</protein>
<reference evidence="3 4" key="1">
    <citation type="submission" date="2020-05" db="EMBL/GenBank/DDBJ databases">
        <title>Isolation and characterization of methanoarchaea from a cold seep at offshore SW Taiwan.</title>
        <authorList>
            <person name="Chen Y.-W."/>
            <person name="Chen S.-C."/>
            <person name="Lai M.-C."/>
        </authorList>
    </citation>
    <scope>NUCLEOTIDE SEQUENCE [LARGE SCALE GENOMIC DNA]</scope>
    <source>
        <strain evidence="3 4">YWC-01</strain>
    </source>
</reference>
<evidence type="ECO:0000256" key="2">
    <source>
        <dbReference type="SAM" id="Phobius"/>
    </source>
</evidence>
<proteinExistence type="predicted"/>
<keyword evidence="2" id="KW-0472">Membrane</keyword>
<dbReference type="Proteomes" id="UP001273768">
    <property type="component" value="Unassembled WGS sequence"/>
</dbReference>
<feature type="region of interest" description="Disordered" evidence="1">
    <location>
        <begin position="252"/>
        <end position="272"/>
    </location>
</feature>